<gene>
    <name evidence="1" type="ORF">FNL38_11514</name>
</gene>
<proteinExistence type="predicted"/>
<sequence>MTTTTEATVSRPIADLDSDGLLGSFPGGPRLVGTKCDRCGRAMIGVRVVCSACVSTEVSRIELPTSGSLYTFTRLHVGGDGVRILGYVDLEGDVRTLADIRENGKSLQPGLQVELGVDGSNWFFAPVSGVNGGESDD</sequence>
<accession>A0A652YH29</accession>
<dbReference type="PANTHER" id="PTHR34075">
    <property type="entry name" value="BLR3430 PROTEIN"/>
    <property type="match status" value="1"/>
</dbReference>
<dbReference type="EMBL" id="VNIQ01000015">
    <property type="protein sequence ID" value="TYQ00568.1"/>
    <property type="molecule type" value="Genomic_DNA"/>
</dbReference>
<protein>
    <recommendedName>
        <fullName evidence="2">DUF35 domain-containing protein</fullName>
    </recommendedName>
</protein>
<dbReference type="SUPFAM" id="SSF50249">
    <property type="entry name" value="Nucleic acid-binding proteins"/>
    <property type="match status" value="1"/>
</dbReference>
<comment type="caution">
    <text evidence="1">The sequence shown here is derived from an EMBL/GenBank/DDBJ whole genome shotgun (WGS) entry which is preliminary data.</text>
</comment>
<evidence type="ECO:0008006" key="2">
    <source>
        <dbReference type="Google" id="ProtNLM"/>
    </source>
</evidence>
<dbReference type="AlphaFoldDB" id="A0A652YH29"/>
<name>A0A652YH29_NOCGL</name>
<organism evidence="1">
    <name type="scientific">Nocardia globerula</name>
    <dbReference type="NCBI Taxonomy" id="1818"/>
    <lineage>
        <taxon>Bacteria</taxon>
        <taxon>Bacillati</taxon>
        <taxon>Actinomycetota</taxon>
        <taxon>Actinomycetes</taxon>
        <taxon>Mycobacteriales</taxon>
        <taxon>Nocardiaceae</taxon>
        <taxon>Nocardia</taxon>
    </lineage>
</organism>
<dbReference type="InterPro" id="IPR012340">
    <property type="entry name" value="NA-bd_OB-fold"/>
</dbReference>
<reference evidence="1" key="1">
    <citation type="submission" date="2019-07" db="EMBL/GenBank/DDBJ databases">
        <title>Genomic Encyclopedia of Type Strains, Phase IV (KMG-IV): sequencing the most valuable type-strain genomes for metagenomic binning, comparative biology and taxonomic classification.</title>
        <authorList>
            <person name="Goeker M."/>
        </authorList>
    </citation>
    <scope>NUCLEOTIDE SEQUENCE</scope>
    <source>
        <strain evidence="1">DSM 44596</strain>
    </source>
</reference>
<dbReference type="PANTHER" id="PTHR34075:SF5">
    <property type="entry name" value="BLR3430 PROTEIN"/>
    <property type="match status" value="1"/>
</dbReference>
<evidence type="ECO:0000313" key="1">
    <source>
        <dbReference type="EMBL" id="TYQ00568.1"/>
    </source>
</evidence>
<dbReference type="InterPro" id="IPR052513">
    <property type="entry name" value="Thioester_dehydratase-like"/>
</dbReference>